<dbReference type="EMBL" id="JWIN03000011">
    <property type="protein sequence ID" value="KAB1271026.1"/>
    <property type="molecule type" value="Genomic_DNA"/>
</dbReference>
<sequence length="142" mass="15487">MMYGPVRPTGAAAATNATKPLGMKRSQRGVSSQGFYLQQDFLGGGWKEDHFLSWWRELLLNDANALILPGLREGPASCCTKVHQRLKKALGQRAADAGAGSQAWSTNVVRTRGWGGHWRCLLRGEKRGCLPLVGRLPPPGHI</sequence>
<protein>
    <submittedName>
        <fullName evidence="2">Uncharacterized protein</fullName>
    </submittedName>
</protein>
<gene>
    <name evidence="2" type="ORF">Cadr_000009079</name>
</gene>
<accession>A0A5N4DIX8</accession>
<keyword evidence="3" id="KW-1185">Reference proteome</keyword>
<reference evidence="2 3" key="1">
    <citation type="journal article" date="2019" name="Mol. Ecol. Resour.">
        <title>Improving Illumina assemblies with Hi-C and long reads: an example with the North African dromedary.</title>
        <authorList>
            <person name="Elbers J.P."/>
            <person name="Rogers M.F."/>
            <person name="Perelman P.L."/>
            <person name="Proskuryakova A.A."/>
            <person name="Serdyukova N.A."/>
            <person name="Johnson W.E."/>
            <person name="Horin P."/>
            <person name="Corander J."/>
            <person name="Murphy D."/>
            <person name="Burger P.A."/>
        </authorList>
    </citation>
    <scope>NUCLEOTIDE SEQUENCE [LARGE SCALE GENOMIC DNA]</scope>
    <source>
        <strain evidence="2">Drom800</strain>
        <tissue evidence="2">Blood</tissue>
    </source>
</reference>
<dbReference type="Proteomes" id="UP000299084">
    <property type="component" value="Unassembled WGS sequence"/>
</dbReference>
<comment type="caution">
    <text evidence="2">The sequence shown here is derived from an EMBL/GenBank/DDBJ whole genome shotgun (WGS) entry which is preliminary data.</text>
</comment>
<evidence type="ECO:0000313" key="2">
    <source>
        <dbReference type="EMBL" id="KAB1271026.1"/>
    </source>
</evidence>
<dbReference type="AlphaFoldDB" id="A0A5N4DIX8"/>
<name>A0A5N4DIX8_CAMDR</name>
<evidence type="ECO:0000313" key="3">
    <source>
        <dbReference type="Proteomes" id="UP000299084"/>
    </source>
</evidence>
<evidence type="ECO:0000256" key="1">
    <source>
        <dbReference type="SAM" id="MobiDB-lite"/>
    </source>
</evidence>
<organism evidence="2 3">
    <name type="scientific">Camelus dromedarius</name>
    <name type="common">Dromedary</name>
    <name type="synonym">Arabian camel</name>
    <dbReference type="NCBI Taxonomy" id="9838"/>
    <lineage>
        <taxon>Eukaryota</taxon>
        <taxon>Metazoa</taxon>
        <taxon>Chordata</taxon>
        <taxon>Craniata</taxon>
        <taxon>Vertebrata</taxon>
        <taxon>Euteleostomi</taxon>
        <taxon>Mammalia</taxon>
        <taxon>Eutheria</taxon>
        <taxon>Laurasiatheria</taxon>
        <taxon>Artiodactyla</taxon>
        <taxon>Tylopoda</taxon>
        <taxon>Camelidae</taxon>
        <taxon>Camelus</taxon>
    </lineage>
</organism>
<proteinExistence type="predicted"/>
<feature type="region of interest" description="Disordered" evidence="1">
    <location>
        <begin position="1"/>
        <end position="26"/>
    </location>
</feature>